<feature type="modified residue" description="4-aspartylphosphate" evidence="8">
    <location>
        <position position="52"/>
    </location>
</feature>
<evidence type="ECO:0000256" key="1">
    <source>
        <dbReference type="ARBA" id="ARBA00018672"/>
    </source>
</evidence>
<dbReference type="PANTHER" id="PTHR48111">
    <property type="entry name" value="REGULATOR OF RPOS"/>
    <property type="match status" value="1"/>
</dbReference>
<organism evidence="12 13">
    <name type="scientific">Clostridium senegalense</name>
    <dbReference type="NCBI Taxonomy" id="1465809"/>
    <lineage>
        <taxon>Bacteria</taxon>
        <taxon>Bacillati</taxon>
        <taxon>Bacillota</taxon>
        <taxon>Clostridia</taxon>
        <taxon>Eubacteriales</taxon>
        <taxon>Clostridiaceae</taxon>
        <taxon>Clostridium</taxon>
    </lineage>
</organism>
<accession>A0A6M0H0S6</accession>
<evidence type="ECO:0000256" key="5">
    <source>
        <dbReference type="ARBA" id="ARBA00023125"/>
    </source>
</evidence>
<dbReference type="GO" id="GO:0006355">
    <property type="term" value="P:regulation of DNA-templated transcription"/>
    <property type="evidence" value="ECO:0007669"/>
    <property type="project" value="InterPro"/>
</dbReference>
<dbReference type="InterPro" id="IPR001789">
    <property type="entry name" value="Sig_transdc_resp-reg_receiver"/>
</dbReference>
<feature type="DNA-binding region" description="OmpR/PhoB-type" evidence="9">
    <location>
        <begin position="123"/>
        <end position="219"/>
    </location>
</feature>
<name>A0A6M0H0S6_9CLOT</name>
<dbReference type="GO" id="GO:0000156">
    <property type="term" value="F:phosphorelay response regulator activity"/>
    <property type="evidence" value="ECO:0007669"/>
    <property type="project" value="TreeGrafter"/>
</dbReference>
<dbReference type="GO" id="GO:0005829">
    <property type="term" value="C:cytosol"/>
    <property type="evidence" value="ECO:0007669"/>
    <property type="project" value="TreeGrafter"/>
</dbReference>
<evidence type="ECO:0000256" key="7">
    <source>
        <dbReference type="ARBA" id="ARBA00024867"/>
    </source>
</evidence>
<dbReference type="InterPro" id="IPR001867">
    <property type="entry name" value="OmpR/PhoB-type_DNA-bd"/>
</dbReference>
<comment type="caution">
    <text evidence="12">The sequence shown here is derived from an EMBL/GenBank/DDBJ whole genome shotgun (WGS) entry which is preliminary data.</text>
</comment>
<dbReference type="RefSeq" id="WP_061994136.1">
    <property type="nucleotide sequence ID" value="NZ_JAAGPU010000002.1"/>
</dbReference>
<dbReference type="InterPro" id="IPR039420">
    <property type="entry name" value="WalR-like"/>
</dbReference>
<dbReference type="PROSITE" id="PS51755">
    <property type="entry name" value="OMPR_PHOB"/>
    <property type="match status" value="1"/>
</dbReference>
<sequence length="222" mass="25854">MIKILFLEDEPTISDVTTEYMKMQNYEVFQVENGEEAIELIKKVNFDLAILDIMVPKVTGIEVLEYIKLNRPQMATIMLTALGDEQTQLKAFNLLADDFVVKPFSPLLLLKRIEAILRRVIKNDNLKIAEKGISIHDESYQAFYNQKSLNLTLTEFLLLQILIKEPNRVFTRDILISRIFNEDYYTNDRTIDAHVKNLRKKLPKNYIKTVTGVGYQFNMEEA</sequence>
<evidence type="ECO:0000259" key="11">
    <source>
        <dbReference type="PROSITE" id="PS51755"/>
    </source>
</evidence>
<dbReference type="PROSITE" id="PS50110">
    <property type="entry name" value="RESPONSE_REGULATORY"/>
    <property type="match status" value="1"/>
</dbReference>
<keyword evidence="13" id="KW-1185">Reference proteome</keyword>
<keyword evidence="3" id="KW-0902">Two-component regulatory system</keyword>
<dbReference type="GO" id="GO:0032993">
    <property type="term" value="C:protein-DNA complex"/>
    <property type="evidence" value="ECO:0007669"/>
    <property type="project" value="TreeGrafter"/>
</dbReference>
<protein>
    <recommendedName>
        <fullName evidence="1">Stage 0 sporulation protein A homolog</fullName>
    </recommendedName>
</protein>
<dbReference type="CDD" id="cd00383">
    <property type="entry name" value="trans_reg_C"/>
    <property type="match status" value="1"/>
</dbReference>
<dbReference type="Gene3D" id="3.40.50.2300">
    <property type="match status" value="1"/>
</dbReference>
<evidence type="ECO:0000256" key="3">
    <source>
        <dbReference type="ARBA" id="ARBA00023012"/>
    </source>
</evidence>
<evidence type="ECO:0000256" key="9">
    <source>
        <dbReference type="PROSITE-ProRule" id="PRU01091"/>
    </source>
</evidence>
<gene>
    <name evidence="12" type="ORF">G3M99_02505</name>
</gene>
<dbReference type="Gene3D" id="1.10.10.10">
    <property type="entry name" value="Winged helix-like DNA-binding domain superfamily/Winged helix DNA-binding domain"/>
    <property type="match status" value="1"/>
</dbReference>
<dbReference type="SMART" id="SM00862">
    <property type="entry name" value="Trans_reg_C"/>
    <property type="match status" value="1"/>
</dbReference>
<dbReference type="AlphaFoldDB" id="A0A6M0H0S6"/>
<dbReference type="InterPro" id="IPR036388">
    <property type="entry name" value="WH-like_DNA-bd_sf"/>
</dbReference>
<dbReference type="InterPro" id="IPR011006">
    <property type="entry name" value="CheY-like_superfamily"/>
</dbReference>
<dbReference type="SMART" id="SM00448">
    <property type="entry name" value="REC"/>
    <property type="match status" value="1"/>
</dbReference>
<evidence type="ECO:0000313" key="12">
    <source>
        <dbReference type="EMBL" id="NEU03744.1"/>
    </source>
</evidence>
<feature type="domain" description="Response regulatory" evidence="10">
    <location>
        <begin position="3"/>
        <end position="117"/>
    </location>
</feature>
<dbReference type="Pfam" id="PF00486">
    <property type="entry name" value="Trans_reg_C"/>
    <property type="match status" value="1"/>
</dbReference>
<evidence type="ECO:0000313" key="13">
    <source>
        <dbReference type="Proteomes" id="UP000481872"/>
    </source>
</evidence>
<dbReference type="EMBL" id="JAAGPU010000002">
    <property type="protein sequence ID" value="NEU03744.1"/>
    <property type="molecule type" value="Genomic_DNA"/>
</dbReference>
<evidence type="ECO:0000256" key="4">
    <source>
        <dbReference type="ARBA" id="ARBA00023015"/>
    </source>
</evidence>
<evidence type="ECO:0000256" key="6">
    <source>
        <dbReference type="ARBA" id="ARBA00023163"/>
    </source>
</evidence>
<keyword evidence="6" id="KW-0804">Transcription</keyword>
<feature type="domain" description="OmpR/PhoB-type" evidence="11">
    <location>
        <begin position="123"/>
        <end position="219"/>
    </location>
</feature>
<dbReference type="PANTHER" id="PTHR48111:SF1">
    <property type="entry name" value="TWO-COMPONENT RESPONSE REGULATOR ORR33"/>
    <property type="match status" value="1"/>
</dbReference>
<evidence type="ECO:0000256" key="2">
    <source>
        <dbReference type="ARBA" id="ARBA00022553"/>
    </source>
</evidence>
<dbReference type="GO" id="GO:0000976">
    <property type="term" value="F:transcription cis-regulatory region binding"/>
    <property type="evidence" value="ECO:0007669"/>
    <property type="project" value="TreeGrafter"/>
</dbReference>
<keyword evidence="4" id="KW-0805">Transcription regulation</keyword>
<dbReference type="Pfam" id="PF00072">
    <property type="entry name" value="Response_reg"/>
    <property type="match status" value="1"/>
</dbReference>
<evidence type="ECO:0000256" key="8">
    <source>
        <dbReference type="PROSITE-ProRule" id="PRU00169"/>
    </source>
</evidence>
<dbReference type="SUPFAM" id="SSF52172">
    <property type="entry name" value="CheY-like"/>
    <property type="match status" value="1"/>
</dbReference>
<keyword evidence="2 8" id="KW-0597">Phosphoprotein</keyword>
<evidence type="ECO:0000259" key="10">
    <source>
        <dbReference type="PROSITE" id="PS50110"/>
    </source>
</evidence>
<reference evidence="12 13" key="1">
    <citation type="submission" date="2020-02" db="EMBL/GenBank/DDBJ databases">
        <title>Genome assembly of a novel Clostridium senegalense strain.</title>
        <authorList>
            <person name="Gupta T.B."/>
            <person name="Jauregui R."/>
            <person name="Maclean P."/>
            <person name="Nawarathana A."/>
            <person name="Brightwell G."/>
        </authorList>
    </citation>
    <scope>NUCLEOTIDE SEQUENCE [LARGE SCALE GENOMIC DNA]</scope>
    <source>
        <strain evidence="12 13">AGRFS4</strain>
    </source>
</reference>
<keyword evidence="5 9" id="KW-0238">DNA-binding</keyword>
<comment type="function">
    <text evidence="7">May play the central regulatory role in sporulation. It may be an element of the effector pathway responsible for the activation of sporulation genes in response to nutritional stress. Spo0A may act in concert with spo0H (a sigma factor) to control the expression of some genes that are critical to the sporulation process.</text>
</comment>
<proteinExistence type="predicted"/>
<dbReference type="Proteomes" id="UP000481872">
    <property type="component" value="Unassembled WGS sequence"/>
</dbReference>